<proteinExistence type="inferred from homology"/>
<dbReference type="InterPro" id="IPR004753">
    <property type="entry name" value="MreB"/>
</dbReference>
<keyword evidence="3 6" id="KW-0067">ATP-binding</keyword>
<comment type="subcellular location">
    <subcellularLocation>
        <location evidence="6">Cytoplasm</location>
    </subcellularLocation>
    <text evidence="6">Membrane-associated.</text>
</comment>
<feature type="binding site" evidence="6">
    <location>
        <begin position="210"/>
        <end position="213"/>
    </location>
    <ligand>
        <name>ATP</name>
        <dbReference type="ChEBI" id="CHEBI:30616"/>
    </ligand>
</feature>
<feature type="binding site" evidence="6">
    <location>
        <begin position="18"/>
        <end position="20"/>
    </location>
    <ligand>
        <name>ATP</name>
        <dbReference type="ChEBI" id="CHEBI:30616"/>
    </ligand>
</feature>
<comment type="similarity">
    <text evidence="5 6">Belongs to the FtsA/MreB family.</text>
</comment>
<keyword evidence="4 6" id="KW-0133">Cell shape</keyword>
<evidence type="ECO:0000313" key="8">
    <source>
        <dbReference type="Proteomes" id="UP000634229"/>
    </source>
</evidence>
<dbReference type="Gene3D" id="3.30.420.40">
    <property type="match status" value="3"/>
</dbReference>
<keyword evidence="1 6" id="KW-0963">Cytoplasm</keyword>
<dbReference type="InterPro" id="IPR056546">
    <property type="entry name" value="MreB_MamK-like"/>
</dbReference>
<feature type="binding site" evidence="6">
    <location>
        <begin position="326"/>
        <end position="329"/>
    </location>
    <ligand>
        <name>ATP</name>
        <dbReference type="ChEBI" id="CHEBI:30616"/>
    </ligand>
</feature>
<keyword evidence="2 6" id="KW-0547">Nucleotide-binding</keyword>
<sequence>MAQNKSFTGRDMGIDLGTANTLVYVRGKGIVLNEPSVVAVNTLDGSVLSVGSAAKETMGRTPTNIVAVRPLRDGVIADFEIAERMLRYFIKKVTGSRRLARPRVVVCVPSGITGVERRAVMEAAAQAGARQVHLVEEPIAAAIGAGLPVSEPTGCMVVDVGGGTTEVAVVSLGGIVTARSVRVAGDAMDTAISAYVKKHYALAIGERTAEEIKVSIGSAAPGGSQSTPRVAAAVRRAERNVEVVLRGDSGDPEDTQALLPPDRCTIRGRDQATGLPKVLELTADEVRHALGEPVDSIVAAVRSTLDETPPELAGDIMDRGIVLTGGGALLRGLDVRLARELDIPVLVADDPLDCVATGTGRCVEDFASLRTAMEARPRRHDTVRV</sequence>
<comment type="subunit">
    <text evidence="6">Forms polymers.</text>
</comment>
<dbReference type="EMBL" id="JAERRF010000013">
    <property type="protein sequence ID" value="MBL1099380.1"/>
    <property type="molecule type" value="Genomic_DNA"/>
</dbReference>
<dbReference type="RefSeq" id="WP_201876798.1">
    <property type="nucleotide sequence ID" value="NZ_JAERRF010000013.1"/>
</dbReference>
<evidence type="ECO:0000256" key="1">
    <source>
        <dbReference type="ARBA" id="ARBA00022490"/>
    </source>
</evidence>
<dbReference type="NCBIfam" id="NF010539">
    <property type="entry name" value="PRK13927.1"/>
    <property type="match status" value="1"/>
</dbReference>
<dbReference type="InterPro" id="IPR043129">
    <property type="entry name" value="ATPase_NBD"/>
</dbReference>
<evidence type="ECO:0000256" key="2">
    <source>
        <dbReference type="ARBA" id="ARBA00022741"/>
    </source>
</evidence>
<dbReference type="PRINTS" id="PR01652">
    <property type="entry name" value="SHAPEPROTEIN"/>
</dbReference>
<dbReference type="PANTHER" id="PTHR42749:SF1">
    <property type="entry name" value="CELL SHAPE-DETERMINING PROTEIN MREB"/>
    <property type="match status" value="1"/>
</dbReference>
<gene>
    <name evidence="6" type="primary">mreB</name>
    <name evidence="7" type="ORF">JK363_22470</name>
</gene>
<dbReference type="Pfam" id="PF06723">
    <property type="entry name" value="MreB_Mbl"/>
    <property type="match status" value="2"/>
</dbReference>
<comment type="caution">
    <text evidence="7">The sequence shown here is derived from an EMBL/GenBank/DDBJ whole genome shotgun (WGS) entry which is preliminary data.</text>
</comment>
<dbReference type="HAMAP" id="MF_02207">
    <property type="entry name" value="MreB"/>
    <property type="match status" value="1"/>
</dbReference>
<dbReference type="Proteomes" id="UP000634229">
    <property type="component" value="Unassembled WGS sequence"/>
</dbReference>
<organism evidence="7 8">
    <name type="scientific">Streptomyces coffeae</name>
    <dbReference type="NCBI Taxonomy" id="621382"/>
    <lineage>
        <taxon>Bacteria</taxon>
        <taxon>Bacillati</taxon>
        <taxon>Actinomycetota</taxon>
        <taxon>Actinomycetes</taxon>
        <taxon>Kitasatosporales</taxon>
        <taxon>Streptomycetaceae</taxon>
        <taxon>Streptomyces</taxon>
    </lineage>
</organism>
<dbReference type="PANTHER" id="PTHR42749">
    <property type="entry name" value="CELL SHAPE-DETERMINING PROTEIN MREB"/>
    <property type="match status" value="1"/>
</dbReference>
<comment type="function">
    <text evidence="6">Forms membrane-associated dynamic filaments that are essential for cell shape determination. Acts by regulating cell wall synthesis and cell elongation, and thus cell shape. A feedback loop between cell geometry and MreB localization may maintain elongated cell shape by targeting cell wall growth to regions of negative cell wall curvature.</text>
</comment>
<dbReference type="SUPFAM" id="SSF53067">
    <property type="entry name" value="Actin-like ATPase domain"/>
    <property type="match status" value="2"/>
</dbReference>
<dbReference type="CDD" id="cd10225">
    <property type="entry name" value="ASKHA_NBD_MreB-like"/>
    <property type="match status" value="1"/>
</dbReference>
<protein>
    <recommendedName>
        <fullName evidence="6">Cell shape-determining protein MreB</fullName>
    </recommendedName>
</protein>
<evidence type="ECO:0000256" key="4">
    <source>
        <dbReference type="ARBA" id="ARBA00022960"/>
    </source>
</evidence>
<reference evidence="7 8" key="1">
    <citation type="submission" date="2021-01" db="EMBL/GenBank/DDBJ databases">
        <title>WGS of actinomycetes isolated from Thailand.</title>
        <authorList>
            <person name="Thawai C."/>
        </authorList>
    </citation>
    <scope>NUCLEOTIDE SEQUENCE [LARGE SCALE GENOMIC DNA]</scope>
    <source>
        <strain evidence="7 8">CA1R205</strain>
    </source>
</reference>
<name>A0ABS1NH36_9ACTN</name>
<feature type="binding site" evidence="6">
    <location>
        <begin position="162"/>
        <end position="164"/>
    </location>
    <ligand>
        <name>ATP</name>
        <dbReference type="ChEBI" id="CHEBI:30616"/>
    </ligand>
</feature>
<evidence type="ECO:0000256" key="6">
    <source>
        <dbReference type="HAMAP-Rule" id="MF_02207"/>
    </source>
</evidence>
<evidence type="ECO:0000256" key="5">
    <source>
        <dbReference type="ARBA" id="ARBA00023458"/>
    </source>
</evidence>
<accession>A0ABS1NH36</accession>
<evidence type="ECO:0000256" key="3">
    <source>
        <dbReference type="ARBA" id="ARBA00022840"/>
    </source>
</evidence>
<evidence type="ECO:0000313" key="7">
    <source>
        <dbReference type="EMBL" id="MBL1099380.1"/>
    </source>
</evidence>
<keyword evidence="8" id="KW-1185">Reference proteome</keyword>